<protein>
    <recommendedName>
        <fullName evidence="7">Golgi phosphoprotein 3 GPP34</fullName>
    </recommendedName>
</protein>
<dbReference type="Pfam" id="PF05719">
    <property type="entry name" value="GPP34"/>
    <property type="match status" value="1"/>
</dbReference>
<organism evidence="5 6">
    <name type="scientific">Pseudonocardia parietis</name>
    <dbReference type="NCBI Taxonomy" id="570936"/>
    <lineage>
        <taxon>Bacteria</taxon>
        <taxon>Bacillati</taxon>
        <taxon>Actinomycetota</taxon>
        <taxon>Actinomycetes</taxon>
        <taxon>Pseudonocardiales</taxon>
        <taxon>Pseudonocardiaceae</taxon>
        <taxon>Pseudonocardia</taxon>
    </lineage>
</organism>
<keyword evidence="4" id="KW-0472">Membrane</keyword>
<dbReference type="RefSeq" id="WP_210027410.1">
    <property type="nucleotide sequence ID" value="NZ_JAGINU010000001.1"/>
</dbReference>
<evidence type="ECO:0000256" key="2">
    <source>
        <dbReference type="ARBA" id="ARBA00023034"/>
    </source>
</evidence>
<evidence type="ECO:0000256" key="3">
    <source>
        <dbReference type="ARBA" id="ARBA00023121"/>
    </source>
</evidence>
<keyword evidence="6" id="KW-1185">Reference proteome</keyword>
<evidence type="ECO:0000256" key="1">
    <source>
        <dbReference type="ARBA" id="ARBA00004255"/>
    </source>
</evidence>
<dbReference type="InterPro" id="IPR038261">
    <property type="entry name" value="GPP34-like_sf"/>
</dbReference>
<keyword evidence="3" id="KW-0446">Lipid-binding</keyword>
<accession>A0ABS4VTP6</accession>
<sequence>MDDATVHTLPEMLALVLLDPGTGRFVVDHQRTERALAGAVLLDLAARGRLETDGYRQPRLRLVAGTGTDVVADRATGLPTGWFRAKRGVTRLVPGLRGAVLTALVHDGHVEREPGGFLRFARWWPDTALRDILLAGVAAALRDGVATDARIAGLVSLLHAVRAEHRVLEGRRRELRDRARVVADGDWAGPAVTAAVREVQAAAAAVTAAAAVAGSGS</sequence>
<comment type="caution">
    <text evidence="5">The sequence shown here is derived from an EMBL/GenBank/DDBJ whole genome shotgun (WGS) entry which is preliminary data.</text>
</comment>
<evidence type="ECO:0008006" key="7">
    <source>
        <dbReference type="Google" id="ProtNLM"/>
    </source>
</evidence>
<evidence type="ECO:0000256" key="4">
    <source>
        <dbReference type="ARBA" id="ARBA00023136"/>
    </source>
</evidence>
<comment type="subcellular location">
    <subcellularLocation>
        <location evidence="1">Golgi apparatus membrane</location>
        <topology evidence="1">Peripheral membrane protein</topology>
        <orientation evidence="1">Cytoplasmic side</orientation>
    </subcellularLocation>
</comment>
<dbReference type="EMBL" id="JAGINU010000001">
    <property type="protein sequence ID" value="MBP2367281.1"/>
    <property type="molecule type" value="Genomic_DNA"/>
</dbReference>
<name>A0ABS4VTP6_9PSEU</name>
<keyword evidence="2" id="KW-0333">Golgi apparatus</keyword>
<evidence type="ECO:0000313" key="5">
    <source>
        <dbReference type="EMBL" id="MBP2367281.1"/>
    </source>
</evidence>
<gene>
    <name evidence="5" type="ORF">JOF36_002977</name>
</gene>
<dbReference type="Gene3D" id="1.10.3630.10">
    <property type="entry name" value="yeast vps74-n-term truncation variant domain like"/>
    <property type="match status" value="1"/>
</dbReference>
<dbReference type="Proteomes" id="UP001519295">
    <property type="component" value="Unassembled WGS sequence"/>
</dbReference>
<reference evidence="5 6" key="1">
    <citation type="submission" date="2021-03" db="EMBL/GenBank/DDBJ databases">
        <title>Sequencing the genomes of 1000 actinobacteria strains.</title>
        <authorList>
            <person name="Klenk H.-P."/>
        </authorList>
    </citation>
    <scope>NUCLEOTIDE SEQUENCE [LARGE SCALE GENOMIC DNA]</scope>
    <source>
        <strain evidence="5 6">DSM 45256</strain>
    </source>
</reference>
<dbReference type="InterPro" id="IPR008628">
    <property type="entry name" value="GPP34-like"/>
</dbReference>
<evidence type="ECO:0000313" key="6">
    <source>
        <dbReference type="Proteomes" id="UP001519295"/>
    </source>
</evidence>
<proteinExistence type="predicted"/>